<accession>R8ZZI3</accession>
<evidence type="ECO:0000313" key="6">
    <source>
        <dbReference type="EMBL" id="EOQ95348.1"/>
    </source>
</evidence>
<dbReference type="PANTHER" id="PTHR34139">
    <property type="entry name" value="UPF0331 PROTEIN MJ0127"/>
    <property type="match status" value="1"/>
</dbReference>
<keyword evidence="7" id="KW-1185">Reference proteome</keyword>
<organism evidence="6 7">
    <name type="scientific">Leptospira wolbachii serovar Codice str. CDC</name>
    <dbReference type="NCBI Taxonomy" id="1218599"/>
    <lineage>
        <taxon>Bacteria</taxon>
        <taxon>Pseudomonadati</taxon>
        <taxon>Spirochaetota</taxon>
        <taxon>Spirochaetia</taxon>
        <taxon>Leptospirales</taxon>
        <taxon>Leptospiraceae</taxon>
        <taxon>Leptospira</taxon>
    </lineage>
</organism>
<dbReference type="GO" id="GO:0110001">
    <property type="term" value="C:toxin-antitoxin complex"/>
    <property type="evidence" value="ECO:0007669"/>
    <property type="project" value="InterPro"/>
</dbReference>
<evidence type="ECO:0000313" key="7">
    <source>
        <dbReference type="Proteomes" id="UP000013984"/>
    </source>
</evidence>
<comment type="caution">
    <text evidence="6">The sequence shown here is derived from an EMBL/GenBank/DDBJ whole genome shotgun (WGS) entry which is preliminary data.</text>
</comment>
<keyword evidence="3" id="KW-0540">Nuclease</keyword>
<dbReference type="Pfam" id="PF01934">
    <property type="entry name" value="HepT-like"/>
    <property type="match status" value="1"/>
</dbReference>
<evidence type="ECO:0000256" key="5">
    <source>
        <dbReference type="ARBA" id="ARBA00022801"/>
    </source>
</evidence>
<evidence type="ECO:0000256" key="2">
    <source>
        <dbReference type="ARBA" id="ARBA00022649"/>
    </source>
</evidence>
<keyword evidence="1" id="KW-0597">Phosphoprotein</keyword>
<dbReference type="Proteomes" id="UP000013984">
    <property type="component" value="Unassembled WGS sequence"/>
</dbReference>
<dbReference type="InterPro" id="IPR051813">
    <property type="entry name" value="HepT_RNase_toxin"/>
</dbReference>
<dbReference type="InterPro" id="IPR008201">
    <property type="entry name" value="HepT-like"/>
</dbReference>
<name>R8ZZI3_9LEPT</name>
<gene>
    <name evidence="6" type="ORF">LEP1GSC195_3617</name>
</gene>
<dbReference type="GO" id="GO:0016787">
    <property type="term" value="F:hydrolase activity"/>
    <property type="evidence" value="ECO:0007669"/>
    <property type="project" value="UniProtKB-KW"/>
</dbReference>
<dbReference type="EMBL" id="AOGZ02000014">
    <property type="protein sequence ID" value="EOQ95348.1"/>
    <property type="molecule type" value="Genomic_DNA"/>
</dbReference>
<evidence type="ECO:0000256" key="3">
    <source>
        <dbReference type="ARBA" id="ARBA00022722"/>
    </source>
</evidence>
<evidence type="ECO:0000256" key="4">
    <source>
        <dbReference type="ARBA" id="ARBA00022741"/>
    </source>
</evidence>
<evidence type="ECO:0000256" key="1">
    <source>
        <dbReference type="ARBA" id="ARBA00022553"/>
    </source>
</evidence>
<sequence length="97" mass="11291">MILDIERIIERHESLDKALDDFEGNHALLMCLQQIGEALGKLKNESWKIELESKEASLMRNYIVHDYLGIKLEIIKKTITINIPVIKEKILNLIHNK</sequence>
<protein>
    <submittedName>
        <fullName evidence="6">PF01934 family protein</fullName>
    </submittedName>
</protein>
<keyword evidence="4" id="KW-0547">Nucleotide-binding</keyword>
<proteinExistence type="predicted"/>
<dbReference type="GO" id="GO:0000166">
    <property type="term" value="F:nucleotide binding"/>
    <property type="evidence" value="ECO:0007669"/>
    <property type="project" value="UniProtKB-KW"/>
</dbReference>
<reference evidence="6" key="1">
    <citation type="submission" date="2013-04" db="EMBL/GenBank/DDBJ databases">
        <authorList>
            <person name="Harkins D.M."/>
            <person name="Durkin A.S."/>
            <person name="Brinkac L.M."/>
            <person name="Haft D.H."/>
            <person name="Selengut J.D."/>
            <person name="Sanka R."/>
            <person name="DePew J."/>
            <person name="Purushe J."/>
            <person name="Galloway R.L."/>
            <person name="Vinetz J.M."/>
            <person name="Sutton G.G."/>
            <person name="Nierman W.C."/>
            <person name="Fouts D.E."/>
        </authorList>
    </citation>
    <scope>NUCLEOTIDE SEQUENCE [LARGE SCALE GENOMIC DNA]</scope>
    <source>
        <strain evidence="6">CDC</strain>
    </source>
</reference>
<dbReference type="GO" id="GO:0004540">
    <property type="term" value="F:RNA nuclease activity"/>
    <property type="evidence" value="ECO:0007669"/>
    <property type="project" value="InterPro"/>
</dbReference>
<dbReference type="AlphaFoldDB" id="R8ZZI3"/>
<keyword evidence="5" id="KW-0378">Hydrolase</keyword>
<keyword evidence="2" id="KW-1277">Toxin-antitoxin system</keyword>
<dbReference type="PANTHER" id="PTHR34139:SF1">
    <property type="entry name" value="RNASE MJ1380-RELATED"/>
    <property type="match status" value="1"/>
</dbReference>